<evidence type="ECO:0000313" key="9">
    <source>
        <dbReference type="Ensembl" id="ENSSOCP00000001834.1"/>
    </source>
</evidence>
<evidence type="ECO:0000259" key="8">
    <source>
        <dbReference type="PROSITE" id="PS50835"/>
    </source>
</evidence>
<proteinExistence type="inferred from homology"/>
<keyword evidence="5" id="KW-0964">Secreted</keyword>
<dbReference type="PROSITE" id="PS00290">
    <property type="entry name" value="IG_MHC"/>
    <property type="match status" value="1"/>
</dbReference>
<evidence type="ECO:0000256" key="6">
    <source>
        <dbReference type="ARBA" id="ARBA00022859"/>
    </source>
</evidence>
<name>A0A8D0EKG4_STROC</name>
<sequence>MLLFKAALHLSPKQRYGAVWRCSQPSWAIALSCFQRRRQKTCIFDLWVLVFDITEPVEVYSRKHASSGEENVLNCFVSGFHPPKIDITLLKNGEPMTGVQYADMSFNDKWLFQRLVYAPFTPQKGDIYVCRVAHSAFREPQSFRWGIVCLPLQALLGGSCAEARPR</sequence>
<dbReference type="Ensembl" id="ENSSOCT00000001878.1">
    <property type="protein sequence ID" value="ENSSOCP00000001834.1"/>
    <property type="gene ID" value="ENSSOCG00000001451.1"/>
</dbReference>
<evidence type="ECO:0000256" key="5">
    <source>
        <dbReference type="ARBA" id="ARBA00022525"/>
    </source>
</evidence>
<dbReference type="InterPro" id="IPR013783">
    <property type="entry name" value="Ig-like_fold"/>
</dbReference>
<dbReference type="InterPro" id="IPR050160">
    <property type="entry name" value="MHC/Immunoglobulin"/>
</dbReference>
<evidence type="ECO:0000256" key="2">
    <source>
        <dbReference type="ARBA" id="ARBA00009564"/>
    </source>
</evidence>
<dbReference type="PROSITE" id="PS50835">
    <property type="entry name" value="IG_LIKE"/>
    <property type="match status" value="1"/>
</dbReference>
<evidence type="ECO:0000313" key="10">
    <source>
        <dbReference type="Proteomes" id="UP000694551"/>
    </source>
</evidence>
<dbReference type="GO" id="GO:0042612">
    <property type="term" value="C:MHC class I protein complex"/>
    <property type="evidence" value="ECO:0007669"/>
    <property type="project" value="UniProtKB-KW"/>
</dbReference>
<reference evidence="9" key="1">
    <citation type="submission" date="2025-08" db="UniProtKB">
        <authorList>
            <consortium name="Ensembl"/>
        </authorList>
    </citation>
    <scope>IDENTIFICATION</scope>
</reference>
<dbReference type="InterPro" id="IPR003006">
    <property type="entry name" value="Ig/MHC_CS"/>
</dbReference>
<reference evidence="9" key="2">
    <citation type="submission" date="2025-09" db="UniProtKB">
        <authorList>
            <consortium name="Ensembl"/>
        </authorList>
    </citation>
    <scope>IDENTIFICATION</scope>
</reference>
<accession>A0A8D0EKG4</accession>
<dbReference type="PANTHER" id="PTHR19944:SF62">
    <property type="entry name" value="BETA-2-MICROGLOBULIN"/>
    <property type="match status" value="1"/>
</dbReference>
<keyword evidence="6" id="KW-0391">Immunity</keyword>
<dbReference type="GO" id="GO:0005576">
    <property type="term" value="C:extracellular region"/>
    <property type="evidence" value="ECO:0007669"/>
    <property type="project" value="UniProtKB-SubCell"/>
</dbReference>
<dbReference type="PROSITE" id="PS51257">
    <property type="entry name" value="PROKAR_LIPOPROTEIN"/>
    <property type="match status" value="1"/>
</dbReference>
<comment type="similarity">
    <text evidence="2">Belongs to the beta-2-microglobulin family.</text>
</comment>
<evidence type="ECO:0000256" key="7">
    <source>
        <dbReference type="ARBA" id="ARBA00023319"/>
    </source>
</evidence>
<protein>
    <recommendedName>
        <fullName evidence="3">Beta-2-microglobulin</fullName>
    </recommendedName>
</protein>
<dbReference type="InterPro" id="IPR036179">
    <property type="entry name" value="Ig-like_dom_sf"/>
</dbReference>
<dbReference type="Gene3D" id="2.60.40.10">
    <property type="entry name" value="Immunoglobulins"/>
    <property type="match status" value="1"/>
</dbReference>
<evidence type="ECO:0000256" key="4">
    <source>
        <dbReference type="ARBA" id="ARBA00022451"/>
    </source>
</evidence>
<keyword evidence="10" id="KW-1185">Reference proteome</keyword>
<evidence type="ECO:0000256" key="3">
    <source>
        <dbReference type="ARBA" id="ARBA00018767"/>
    </source>
</evidence>
<evidence type="ECO:0000256" key="1">
    <source>
        <dbReference type="ARBA" id="ARBA00004613"/>
    </source>
</evidence>
<dbReference type="SUPFAM" id="SSF48726">
    <property type="entry name" value="Immunoglobulin"/>
    <property type="match status" value="1"/>
</dbReference>
<keyword evidence="7" id="KW-0393">Immunoglobulin domain</keyword>
<dbReference type="PANTHER" id="PTHR19944">
    <property type="entry name" value="MHC CLASS II-RELATED"/>
    <property type="match status" value="1"/>
</dbReference>
<dbReference type="SMART" id="SM00407">
    <property type="entry name" value="IGc1"/>
    <property type="match status" value="1"/>
</dbReference>
<comment type="subcellular location">
    <subcellularLocation>
        <location evidence="1">Secreted</location>
    </subcellularLocation>
</comment>
<dbReference type="Proteomes" id="UP000694551">
    <property type="component" value="Unplaced"/>
</dbReference>
<organism evidence="9 10">
    <name type="scientific">Strix occidentalis caurina</name>
    <name type="common">northern spotted owl</name>
    <dbReference type="NCBI Taxonomy" id="311401"/>
    <lineage>
        <taxon>Eukaryota</taxon>
        <taxon>Metazoa</taxon>
        <taxon>Chordata</taxon>
        <taxon>Craniata</taxon>
        <taxon>Vertebrata</taxon>
        <taxon>Euteleostomi</taxon>
        <taxon>Archelosauria</taxon>
        <taxon>Archosauria</taxon>
        <taxon>Dinosauria</taxon>
        <taxon>Saurischia</taxon>
        <taxon>Theropoda</taxon>
        <taxon>Coelurosauria</taxon>
        <taxon>Aves</taxon>
        <taxon>Neognathae</taxon>
        <taxon>Neoaves</taxon>
        <taxon>Telluraves</taxon>
        <taxon>Strigiformes</taxon>
        <taxon>Strigidae</taxon>
        <taxon>Strix</taxon>
    </lineage>
</organism>
<dbReference type="InterPro" id="IPR003597">
    <property type="entry name" value="Ig_C1-set"/>
</dbReference>
<dbReference type="AlphaFoldDB" id="A0A8D0EKG4"/>
<dbReference type="GO" id="GO:0002474">
    <property type="term" value="P:antigen processing and presentation of peptide antigen via MHC class I"/>
    <property type="evidence" value="ECO:0007669"/>
    <property type="project" value="UniProtKB-KW"/>
</dbReference>
<dbReference type="Pfam" id="PF07654">
    <property type="entry name" value="C1-set"/>
    <property type="match status" value="1"/>
</dbReference>
<dbReference type="InterPro" id="IPR007110">
    <property type="entry name" value="Ig-like_dom"/>
</dbReference>
<feature type="domain" description="Ig-like" evidence="8">
    <location>
        <begin position="56"/>
        <end position="144"/>
    </location>
</feature>
<keyword evidence="4" id="KW-0490">MHC I</keyword>